<feature type="transmembrane region" description="Helical" evidence="1">
    <location>
        <begin position="198"/>
        <end position="218"/>
    </location>
</feature>
<protein>
    <submittedName>
        <fullName evidence="2">Uncharacterized protein</fullName>
    </submittedName>
</protein>
<organism evidence="2 3">
    <name type="scientific">Corynebacterium mustelae</name>
    <dbReference type="NCBI Taxonomy" id="571915"/>
    <lineage>
        <taxon>Bacteria</taxon>
        <taxon>Bacillati</taxon>
        <taxon>Actinomycetota</taxon>
        <taxon>Actinomycetes</taxon>
        <taxon>Mycobacteriales</taxon>
        <taxon>Corynebacteriaceae</taxon>
        <taxon>Corynebacterium</taxon>
    </lineage>
</organism>
<dbReference type="Proteomes" id="UP000035199">
    <property type="component" value="Chromosome"/>
</dbReference>
<feature type="transmembrane region" description="Helical" evidence="1">
    <location>
        <begin position="12"/>
        <end position="34"/>
    </location>
</feature>
<name>A0A0G3H376_9CORY</name>
<feature type="transmembrane region" description="Helical" evidence="1">
    <location>
        <begin position="254"/>
        <end position="273"/>
    </location>
</feature>
<gene>
    <name evidence="2" type="ORF">CMUST_14460</name>
</gene>
<keyword evidence="1" id="KW-0812">Transmembrane</keyword>
<dbReference type="STRING" id="571915.CMUST_14460"/>
<proteinExistence type="predicted"/>
<sequence length="343" mass="36836">MKTYLARTGDIVYIAVVFAICAGLIISVGTALVPELPQVTARVPRSVSVAAAIAAVLLTNVLAEQLLPLRALSQHRWVYHAKLTRTMSGIDHYSLLQLGVVTVGAAAIGIALDFWWQLATIAAVSRILFGMRNWTLAELLTAGRTRDVGLGGISIQDSELVSNAIAATVITQTPKWWRKQTPTANYLLLAFRRLYRRFYLPLIALAILLYTIALAASAPQLACVSFLIGWGMIGAGIARVATFGPMSTTAAHRVRRLFIALHTLLAVGILLTLWQPHGILPAIICAAISVGWIATVRSKPRTVTNFVVMDSGFGFSISPDVASYYLAGLVAGVTFAALAAWSL</sequence>
<evidence type="ECO:0000313" key="3">
    <source>
        <dbReference type="Proteomes" id="UP000035199"/>
    </source>
</evidence>
<evidence type="ECO:0000256" key="1">
    <source>
        <dbReference type="SAM" id="Phobius"/>
    </source>
</evidence>
<feature type="transmembrane region" description="Helical" evidence="1">
    <location>
        <begin position="46"/>
        <end position="69"/>
    </location>
</feature>
<keyword evidence="1" id="KW-0472">Membrane</keyword>
<feature type="transmembrane region" description="Helical" evidence="1">
    <location>
        <begin position="322"/>
        <end position="341"/>
    </location>
</feature>
<accession>A0A0G3H376</accession>
<dbReference type="EMBL" id="CP011542">
    <property type="protein sequence ID" value="AKK07185.1"/>
    <property type="molecule type" value="Genomic_DNA"/>
</dbReference>
<feature type="transmembrane region" description="Helical" evidence="1">
    <location>
        <begin position="224"/>
        <end position="242"/>
    </location>
</feature>
<feature type="transmembrane region" description="Helical" evidence="1">
    <location>
        <begin position="279"/>
        <end position="296"/>
    </location>
</feature>
<feature type="transmembrane region" description="Helical" evidence="1">
    <location>
        <begin position="114"/>
        <end position="131"/>
    </location>
</feature>
<reference evidence="3" key="2">
    <citation type="submission" date="2015-05" db="EMBL/GenBank/DDBJ databases">
        <title>Complete genome sequence of Corynebacterium mustelae DSM 45274, isolated from various tissues of a male ferret with lethal sepsis.</title>
        <authorList>
            <person name="Ruckert C."/>
            <person name="Albersmeier A."/>
            <person name="Winkler A."/>
            <person name="Tauch A."/>
        </authorList>
    </citation>
    <scope>NUCLEOTIDE SEQUENCE [LARGE SCALE GENOMIC DNA]</scope>
    <source>
        <strain evidence="3">DSM 45274</strain>
    </source>
</reference>
<evidence type="ECO:0000313" key="2">
    <source>
        <dbReference type="EMBL" id="AKK07185.1"/>
    </source>
</evidence>
<reference evidence="2 3" key="1">
    <citation type="journal article" date="2015" name="Genome Announc.">
        <title>Complete Genome Sequence of the Type Strain Corynebacterium mustelae DSM 45274, Isolated from Various Tissues of a Male Ferret with Lethal Sepsis.</title>
        <authorList>
            <person name="Ruckert C."/>
            <person name="Eimer J."/>
            <person name="Winkler A."/>
            <person name="Tauch A."/>
        </authorList>
    </citation>
    <scope>NUCLEOTIDE SEQUENCE [LARGE SCALE GENOMIC DNA]</scope>
    <source>
        <strain evidence="2 3">DSM 45274</strain>
    </source>
</reference>
<dbReference type="KEGG" id="cmv:CMUST_14460"/>
<dbReference type="AlphaFoldDB" id="A0A0G3H376"/>
<feature type="transmembrane region" description="Helical" evidence="1">
    <location>
        <begin position="90"/>
        <end position="108"/>
    </location>
</feature>
<keyword evidence="1" id="KW-1133">Transmembrane helix</keyword>
<dbReference type="RefSeq" id="WP_052844808.1">
    <property type="nucleotide sequence ID" value="NZ_CP011542.1"/>
</dbReference>
<dbReference type="OrthoDB" id="4424153at2"/>
<dbReference type="PATRIC" id="fig|571915.4.peg.3106"/>
<keyword evidence="3" id="KW-1185">Reference proteome</keyword>